<gene>
    <name evidence="2" type="ORF">Scep_003332</name>
</gene>
<sequence>MYMLTNPPFSQNSIFSALCASSSSFQSPSTWCKAKEMGREKKKKWEEKKRKEMKDARSAHKNGWGWGATGQLSAAGAAPEAPLENHRSEEEPSRRRRRRDGGDGGEEQQLQGGRRDSGEGRRGARGRAAAAAAARRGGVLTAATVGGSTGEGLASLQHDRAMDDAAPVGERTVGSSGGPQRGRRLAVRRRAIEGIDAREIANEQQRRRRGGLSSGADGWTARLQQRRADGVARRRRCSQKGKQKRSFARHESSKGEIELMTLLKTCILGVYEKYVMSTTSSFLVVMTNYEDIGHELILNDIMKSKEEIRRFENAFWSVGRLDSPLASESLLLFICDMSSYLDAVDISQLSVRWGHLSRSTVQQGECSTAMRYHLRIPE</sequence>
<keyword evidence="3" id="KW-1185">Reference proteome</keyword>
<feature type="compositionally biased region" description="Basic residues" evidence="1">
    <location>
        <begin position="233"/>
        <end position="247"/>
    </location>
</feature>
<evidence type="ECO:0000256" key="1">
    <source>
        <dbReference type="SAM" id="MobiDB-lite"/>
    </source>
</evidence>
<reference evidence="2 3" key="1">
    <citation type="submission" date="2024-01" db="EMBL/GenBank/DDBJ databases">
        <title>Genome assemblies of Stephania.</title>
        <authorList>
            <person name="Yang L."/>
        </authorList>
    </citation>
    <scope>NUCLEOTIDE SEQUENCE [LARGE SCALE GENOMIC DNA]</scope>
    <source>
        <strain evidence="2">JXDWG</strain>
        <tissue evidence="2">Leaf</tissue>
    </source>
</reference>
<dbReference type="AlphaFoldDB" id="A0AAP0PUC0"/>
<feature type="compositionally biased region" description="Basic and acidic residues" evidence="1">
    <location>
        <begin position="113"/>
        <end position="122"/>
    </location>
</feature>
<evidence type="ECO:0000313" key="3">
    <source>
        <dbReference type="Proteomes" id="UP001419268"/>
    </source>
</evidence>
<comment type="caution">
    <text evidence="2">The sequence shown here is derived from an EMBL/GenBank/DDBJ whole genome shotgun (WGS) entry which is preliminary data.</text>
</comment>
<proteinExistence type="predicted"/>
<feature type="compositionally biased region" description="Basic and acidic residues" evidence="1">
    <location>
        <begin position="83"/>
        <end position="93"/>
    </location>
</feature>
<organism evidence="2 3">
    <name type="scientific">Stephania cephalantha</name>
    <dbReference type="NCBI Taxonomy" id="152367"/>
    <lineage>
        <taxon>Eukaryota</taxon>
        <taxon>Viridiplantae</taxon>
        <taxon>Streptophyta</taxon>
        <taxon>Embryophyta</taxon>
        <taxon>Tracheophyta</taxon>
        <taxon>Spermatophyta</taxon>
        <taxon>Magnoliopsida</taxon>
        <taxon>Ranunculales</taxon>
        <taxon>Menispermaceae</taxon>
        <taxon>Menispermoideae</taxon>
        <taxon>Cissampelideae</taxon>
        <taxon>Stephania</taxon>
    </lineage>
</organism>
<feature type="compositionally biased region" description="Low complexity" evidence="1">
    <location>
        <begin position="126"/>
        <end position="136"/>
    </location>
</feature>
<name>A0AAP0PUC0_9MAGN</name>
<dbReference type="Proteomes" id="UP001419268">
    <property type="component" value="Unassembled WGS sequence"/>
</dbReference>
<feature type="region of interest" description="Disordered" evidence="1">
    <location>
        <begin position="202"/>
        <end position="250"/>
    </location>
</feature>
<feature type="region of interest" description="Disordered" evidence="1">
    <location>
        <begin position="22"/>
        <end position="136"/>
    </location>
</feature>
<evidence type="ECO:0000313" key="2">
    <source>
        <dbReference type="EMBL" id="KAK9156758.1"/>
    </source>
</evidence>
<dbReference type="EMBL" id="JBBNAG010000002">
    <property type="protein sequence ID" value="KAK9156758.1"/>
    <property type="molecule type" value="Genomic_DNA"/>
</dbReference>
<feature type="compositionally biased region" description="Basic and acidic residues" evidence="1">
    <location>
        <begin position="33"/>
        <end position="58"/>
    </location>
</feature>
<accession>A0AAP0PUC0</accession>
<protein>
    <submittedName>
        <fullName evidence="2">Uncharacterized protein</fullName>
    </submittedName>
</protein>